<sequence length="269" mass="29071">MSQTLAAPPATPAPAAQASKKGHRLEIVTAINQGDREYQQDQVEMVPHHRVNGCLALLLADGMGGKSGGRKASEQVIMTSRQIFDRFVVGQDKATSILLQMVSESHLMIRLTAITSEEEPHSTFAGCIIEPDLTLSIAHAGDSRVYHFRDGKMLSCTKDHSYVQQLVDEGRVPLAEAAAHPQANLLVGCLGTQHEPPQTSSTAQLAVGDCVLVCSDGLWHYYKPEEFARVLTALAPRAAAELLMTKARTRANGRGDNLSMALVRVVPMP</sequence>
<evidence type="ECO:0000313" key="2">
    <source>
        <dbReference type="Proteomes" id="UP001364695"/>
    </source>
</evidence>
<proteinExistence type="predicted"/>
<name>A0ACC6NZA4_9BURK</name>
<comment type="caution">
    <text evidence="1">The sequence shown here is derived from an EMBL/GenBank/DDBJ whole genome shotgun (WGS) entry which is preliminary data.</text>
</comment>
<gene>
    <name evidence="1" type="ORF">RV045_02505</name>
</gene>
<organism evidence="1 2">
    <name type="scientific">Amphibiibacter pelophylacis</name>
    <dbReference type="NCBI Taxonomy" id="1799477"/>
    <lineage>
        <taxon>Bacteria</taxon>
        <taxon>Pseudomonadati</taxon>
        <taxon>Pseudomonadota</taxon>
        <taxon>Betaproteobacteria</taxon>
        <taxon>Burkholderiales</taxon>
        <taxon>Sphaerotilaceae</taxon>
        <taxon>Amphibiibacter</taxon>
    </lineage>
</organism>
<protein>
    <submittedName>
        <fullName evidence="1">Protein phosphatase 2C domain-containing protein</fullName>
    </submittedName>
</protein>
<dbReference type="EMBL" id="JAWDIE010000003">
    <property type="protein sequence ID" value="MEJ7137301.1"/>
    <property type="molecule type" value="Genomic_DNA"/>
</dbReference>
<evidence type="ECO:0000313" key="1">
    <source>
        <dbReference type="EMBL" id="MEJ7137301.1"/>
    </source>
</evidence>
<reference evidence="1" key="1">
    <citation type="submission" date="2023-10" db="EMBL/GenBank/DDBJ databases">
        <title>Amphibacter perezi, gen. nov., sp. nov. a novel taxa of the family Comamonadaceae, class Betaproteobacteria isolated from the skin microbiota of Pelophylax perezi from different populations.</title>
        <authorList>
            <person name="Costa S."/>
            <person name="Proenca D.N."/>
            <person name="Lopes I."/>
            <person name="Morais P.V."/>
        </authorList>
    </citation>
    <scope>NUCLEOTIDE SEQUENCE</scope>
    <source>
        <strain evidence="1">SL12-8</strain>
    </source>
</reference>
<keyword evidence="2" id="KW-1185">Reference proteome</keyword>
<dbReference type="Proteomes" id="UP001364695">
    <property type="component" value="Unassembled WGS sequence"/>
</dbReference>
<accession>A0ACC6NZA4</accession>